<evidence type="ECO:0000259" key="5">
    <source>
        <dbReference type="PROSITE" id="PS50110"/>
    </source>
</evidence>
<evidence type="ECO:0000259" key="7">
    <source>
        <dbReference type="PROSITE" id="PS51755"/>
    </source>
</evidence>
<dbReference type="SUPFAM" id="SSF52172">
    <property type="entry name" value="CheY-like"/>
    <property type="match status" value="3"/>
</dbReference>
<dbReference type="GO" id="GO:0032993">
    <property type="term" value="C:protein-DNA complex"/>
    <property type="evidence" value="ECO:0007669"/>
    <property type="project" value="TreeGrafter"/>
</dbReference>
<dbReference type="CDD" id="cd00383">
    <property type="entry name" value="trans_reg_C"/>
    <property type="match status" value="1"/>
</dbReference>
<dbReference type="Pfam" id="PF00486">
    <property type="entry name" value="Trans_reg_C"/>
    <property type="match status" value="1"/>
</dbReference>
<accession>A0A951QJC2</accession>
<evidence type="ECO:0000313" key="8">
    <source>
        <dbReference type="EMBL" id="MBW4667389.1"/>
    </source>
</evidence>
<evidence type="ECO:0000313" key="9">
    <source>
        <dbReference type="Proteomes" id="UP000729701"/>
    </source>
</evidence>
<keyword evidence="1 4" id="KW-0238">DNA-binding</keyword>
<dbReference type="InterPro" id="IPR039420">
    <property type="entry name" value="WalR-like"/>
</dbReference>
<dbReference type="PROSITE" id="PS50894">
    <property type="entry name" value="HPT"/>
    <property type="match status" value="1"/>
</dbReference>
<feature type="modified residue" description="4-aspartylphosphate" evidence="3">
    <location>
        <position position="51"/>
    </location>
</feature>
<name>A0A951QJC2_9CYAN</name>
<feature type="domain" description="OmpR/PhoB-type" evidence="7">
    <location>
        <begin position="124"/>
        <end position="223"/>
    </location>
</feature>
<dbReference type="InterPro" id="IPR036641">
    <property type="entry name" value="HPT_dom_sf"/>
</dbReference>
<dbReference type="PANTHER" id="PTHR48111:SF15">
    <property type="entry name" value="OMPR SUBFAMILY"/>
    <property type="match status" value="1"/>
</dbReference>
<feature type="domain" description="HPt" evidence="6">
    <location>
        <begin position="280"/>
        <end position="387"/>
    </location>
</feature>
<dbReference type="InterPro" id="IPR011006">
    <property type="entry name" value="CheY-like_superfamily"/>
</dbReference>
<evidence type="ECO:0000256" key="2">
    <source>
        <dbReference type="PROSITE-ProRule" id="PRU00110"/>
    </source>
</evidence>
<dbReference type="InterPro" id="IPR036388">
    <property type="entry name" value="WH-like_DNA-bd_sf"/>
</dbReference>
<dbReference type="GO" id="GO:0005829">
    <property type="term" value="C:cytosol"/>
    <property type="evidence" value="ECO:0007669"/>
    <property type="project" value="TreeGrafter"/>
</dbReference>
<dbReference type="Proteomes" id="UP000729701">
    <property type="component" value="Unassembled WGS sequence"/>
</dbReference>
<reference evidence="8" key="1">
    <citation type="submission" date="2021-05" db="EMBL/GenBank/DDBJ databases">
        <authorList>
            <person name="Pietrasiak N."/>
            <person name="Ward R."/>
            <person name="Stajich J.E."/>
            <person name="Kurbessoian T."/>
        </authorList>
    </citation>
    <scope>NUCLEOTIDE SEQUENCE</scope>
    <source>
        <strain evidence="8">GSE-NOS-MK-12-04C</strain>
    </source>
</reference>
<gene>
    <name evidence="8" type="ORF">KME60_08140</name>
</gene>
<feature type="domain" description="Response regulatory" evidence="5">
    <location>
        <begin position="520"/>
        <end position="636"/>
    </location>
</feature>
<dbReference type="PROSITE" id="PS50110">
    <property type="entry name" value="RESPONSE_REGULATORY"/>
    <property type="match status" value="3"/>
</dbReference>
<dbReference type="GO" id="GO:0006355">
    <property type="term" value="P:regulation of DNA-templated transcription"/>
    <property type="evidence" value="ECO:0007669"/>
    <property type="project" value="InterPro"/>
</dbReference>
<dbReference type="SMART" id="SM00448">
    <property type="entry name" value="REC"/>
    <property type="match status" value="3"/>
</dbReference>
<feature type="modified residue" description="4-aspartylphosphate" evidence="3">
    <location>
        <position position="445"/>
    </location>
</feature>
<dbReference type="Pfam" id="PF00072">
    <property type="entry name" value="Response_reg"/>
    <property type="match status" value="3"/>
</dbReference>
<feature type="modified residue" description="4-aspartylphosphate" evidence="3">
    <location>
        <position position="569"/>
    </location>
</feature>
<proteinExistence type="predicted"/>
<comment type="caution">
    <text evidence="8">The sequence shown here is derived from an EMBL/GenBank/DDBJ whole genome shotgun (WGS) entry which is preliminary data.</text>
</comment>
<sequence>MKILVVEDDELVADVLTVVLSNQNYAVETAVDGDRAWELIETFNYDLILSDVMLPGVDGISLCRKIRSRGLGVPILLLTGCDNSHEKAVGLDAGADDYLVKPFDSEELLARVRALLRRGEVTSQPVLEWGELRLDPTSCEVSYRTEILSLTPKEYSLLELFLRNSRRVFSCGMILEHLWSYDDTPGEEAVRTHIKGLRHKLKTVGASGDLVETVYGIGYRLKPQQQSKNSELQIAHVSPTASCGQTTLRETAYASIKFKIQESEQAYANVVQNFKSEQQTLAALAHVWNKFKGRVKEQVNLLEQAAEASVGNVLNQELRSQAQREAHTLAGSLGTFGFPTGSNLARKIEHLVKIDRQLEKIEARDFCDLVVALRTEIELEPHKIQENPTPKDERPMLMIVDSDRTLAEQLTQESAEWNFQVAIAPDLNTARNKLYKEHPDVVLLDPSIFPSEDSFQLLAEFKARKPPVPVLVFTQETDLNNRLQVAKSGGQTFLQKPMPPAQVLENVTQVLHLSTQADAKILAVDDDPKILEVLQSLLSPWGLRVKTLEDPRRFWETLEDVQPDLLILDVEMPMSNGIELCQIVRNDSRWSELPILFLTAHTDADIINQVFSVGADDFVSKPIIGPELVTRTINRLERIKLLKRRYGNLRF</sequence>
<feature type="DNA-binding region" description="OmpR/PhoB-type" evidence="4">
    <location>
        <begin position="124"/>
        <end position="223"/>
    </location>
</feature>
<evidence type="ECO:0000256" key="4">
    <source>
        <dbReference type="PROSITE-ProRule" id="PRU01091"/>
    </source>
</evidence>
<evidence type="ECO:0000256" key="3">
    <source>
        <dbReference type="PROSITE-ProRule" id="PRU00169"/>
    </source>
</evidence>
<feature type="domain" description="Response regulatory" evidence="5">
    <location>
        <begin position="396"/>
        <end position="511"/>
    </location>
</feature>
<dbReference type="InterPro" id="IPR001789">
    <property type="entry name" value="Sig_transdc_resp-reg_receiver"/>
</dbReference>
<dbReference type="GO" id="GO:0000976">
    <property type="term" value="F:transcription cis-regulatory region binding"/>
    <property type="evidence" value="ECO:0007669"/>
    <property type="project" value="TreeGrafter"/>
</dbReference>
<dbReference type="InterPro" id="IPR008207">
    <property type="entry name" value="Sig_transdc_His_kin_Hpt_dom"/>
</dbReference>
<dbReference type="Pfam" id="PF01627">
    <property type="entry name" value="Hpt"/>
    <property type="match status" value="1"/>
</dbReference>
<evidence type="ECO:0000259" key="6">
    <source>
        <dbReference type="PROSITE" id="PS50894"/>
    </source>
</evidence>
<dbReference type="EMBL" id="JAHHGZ010000007">
    <property type="protein sequence ID" value="MBW4667389.1"/>
    <property type="molecule type" value="Genomic_DNA"/>
</dbReference>
<organism evidence="8 9">
    <name type="scientific">Cyanomargarita calcarea GSE-NOS-MK-12-04C</name>
    <dbReference type="NCBI Taxonomy" id="2839659"/>
    <lineage>
        <taxon>Bacteria</taxon>
        <taxon>Bacillati</taxon>
        <taxon>Cyanobacteriota</taxon>
        <taxon>Cyanophyceae</taxon>
        <taxon>Nostocales</taxon>
        <taxon>Cyanomargaritaceae</taxon>
        <taxon>Cyanomargarita</taxon>
    </lineage>
</organism>
<dbReference type="PROSITE" id="PS51755">
    <property type="entry name" value="OMPR_PHOB"/>
    <property type="match status" value="1"/>
</dbReference>
<dbReference type="PANTHER" id="PTHR48111">
    <property type="entry name" value="REGULATOR OF RPOS"/>
    <property type="match status" value="1"/>
</dbReference>
<protein>
    <submittedName>
        <fullName evidence="8">Response regulator</fullName>
    </submittedName>
</protein>
<evidence type="ECO:0000256" key="1">
    <source>
        <dbReference type="ARBA" id="ARBA00023125"/>
    </source>
</evidence>
<dbReference type="SMART" id="SM00862">
    <property type="entry name" value="Trans_reg_C"/>
    <property type="match status" value="1"/>
</dbReference>
<dbReference type="AlphaFoldDB" id="A0A951QJC2"/>
<dbReference type="GO" id="GO:0000156">
    <property type="term" value="F:phosphorelay response regulator activity"/>
    <property type="evidence" value="ECO:0007669"/>
    <property type="project" value="TreeGrafter"/>
</dbReference>
<feature type="domain" description="Response regulatory" evidence="5">
    <location>
        <begin position="2"/>
        <end position="116"/>
    </location>
</feature>
<dbReference type="InterPro" id="IPR001867">
    <property type="entry name" value="OmpR/PhoB-type_DNA-bd"/>
</dbReference>
<dbReference type="SUPFAM" id="SSF47226">
    <property type="entry name" value="Histidine-containing phosphotransfer domain, HPT domain"/>
    <property type="match status" value="1"/>
</dbReference>
<reference evidence="8" key="2">
    <citation type="journal article" date="2022" name="Microbiol. Resour. Announc.">
        <title>Metagenome Sequencing to Explore Phylogenomics of Terrestrial Cyanobacteria.</title>
        <authorList>
            <person name="Ward R.D."/>
            <person name="Stajich J.E."/>
            <person name="Johansen J.R."/>
            <person name="Huntemann M."/>
            <person name="Clum A."/>
            <person name="Foster B."/>
            <person name="Foster B."/>
            <person name="Roux S."/>
            <person name="Palaniappan K."/>
            <person name="Varghese N."/>
            <person name="Mukherjee S."/>
            <person name="Reddy T.B.K."/>
            <person name="Daum C."/>
            <person name="Copeland A."/>
            <person name="Chen I.A."/>
            <person name="Ivanova N.N."/>
            <person name="Kyrpides N.C."/>
            <person name="Shapiro N."/>
            <person name="Eloe-Fadrosh E.A."/>
            <person name="Pietrasiak N."/>
        </authorList>
    </citation>
    <scope>NUCLEOTIDE SEQUENCE</scope>
    <source>
        <strain evidence="8">GSE-NOS-MK-12-04C</strain>
    </source>
</reference>
<dbReference type="Gene3D" id="1.20.120.160">
    <property type="entry name" value="HPT domain"/>
    <property type="match status" value="1"/>
</dbReference>
<dbReference type="Gene3D" id="6.10.250.690">
    <property type="match status" value="1"/>
</dbReference>
<keyword evidence="3" id="KW-0597">Phosphoprotein</keyword>
<dbReference type="CDD" id="cd00156">
    <property type="entry name" value="REC"/>
    <property type="match status" value="2"/>
</dbReference>
<dbReference type="Gene3D" id="1.10.10.10">
    <property type="entry name" value="Winged helix-like DNA-binding domain superfamily/Winged helix DNA-binding domain"/>
    <property type="match status" value="1"/>
</dbReference>
<dbReference type="Gene3D" id="3.40.50.2300">
    <property type="match status" value="3"/>
</dbReference>
<feature type="modified residue" description="Phosphohistidine" evidence="2">
    <location>
        <position position="327"/>
    </location>
</feature>